<gene>
    <name evidence="3" type="ORF">GCM10007167_15990</name>
</gene>
<reference evidence="3" key="2">
    <citation type="submission" date="2020-09" db="EMBL/GenBank/DDBJ databases">
        <authorList>
            <person name="Sun Q."/>
            <person name="Kim S."/>
        </authorList>
    </citation>
    <scope>NUCLEOTIDE SEQUENCE</scope>
    <source>
        <strain evidence="3">KCTC 32020</strain>
    </source>
</reference>
<dbReference type="EMBL" id="BNCF01000007">
    <property type="protein sequence ID" value="GHE34563.1"/>
    <property type="molecule type" value="Genomic_DNA"/>
</dbReference>
<evidence type="ECO:0000313" key="3">
    <source>
        <dbReference type="EMBL" id="GHE34563.1"/>
    </source>
</evidence>
<evidence type="ECO:0000256" key="2">
    <source>
        <dbReference type="SAM" id="SignalP"/>
    </source>
</evidence>
<feature type="signal peptide" evidence="2">
    <location>
        <begin position="1"/>
        <end position="26"/>
    </location>
</feature>
<reference evidence="3" key="1">
    <citation type="journal article" date="2014" name="Int. J. Syst. Evol. Microbiol.">
        <title>Complete genome sequence of Corynebacterium casei LMG S-19264T (=DSM 44701T), isolated from a smear-ripened cheese.</title>
        <authorList>
            <consortium name="US DOE Joint Genome Institute (JGI-PGF)"/>
            <person name="Walter F."/>
            <person name="Albersmeier A."/>
            <person name="Kalinowski J."/>
            <person name="Ruckert C."/>
        </authorList>
    </citation>
    <scope>NUCLEOTIDE SEQUENCE</scope>
    <source>
        <strain evidence="3">KCTC 32020</strain>
    </source>
</reference>
<feature type="region of interest" description="Disordered" evidence="1">
    <location>
        <begin position="77"/>
        <end position="103"/>
    </location>
</feature>
<evidence type="ECO:0000313" key="4">
    <source>
        <dbReference type="Proteomes" id="UP000636453"/>
    </source>
</evidence>
<sequence length="114" mass="11470">MNRKLRNSLAGLATSASLLVLGLVVAHPGAQVSAASGAPLVTGVRNASAGDLEPAAHARLASAGAFASALPVAPAADRGAALSKDESPARPAKRRARAHRQTLVMPYFSLAPRG</sequence>
<organism evidence="3 4">
    <name type="scientific">Vulcaniibacterium thermophilum</name>
    <dbReference type="NCBI Taxonomy" id="1169913"/>
    <lineage>
        <taxon>Bacteria</taxon>
        <taxon>Pseudomonadati</taxon>
        <taxon>Pseudomonadota</taxon>
        <taxon>Gammaproteobacteria</taxon>
        <taxon>Lysobacterales</taxon>
        <taxon>Lysobacteraceae</taxon>
        <taxon>Vulcaniibacterium</taxon>
    </lineage>
</organism>
<keyword evidence="4" id="KW-1185">Reference proteome</keyword>
<feature type="chain" id="PRO_5037861954" evidence="2">
    <location>
        <begin position="27"/>
        <end position="114"/>
    </location>
</feature>
<protein>
    <submittedName>
        <fullName evidence="3">Uncharacterized protein</fullName>
    </submittedName>
</protein>
<name>A0A918Z2G9_9GAMM</name>
<dbReference type="RefSeq" id="WP_146472176.1">
    <property type="nucleotide sequence ID" value="NZ_BNCF01000007.1"/>
</dbReference>
<dbReference type="AlphaFoldDB" id="A0A918Z2G9"/>
<keyword evidence="2" id="KW-0732">Signal</keyword>
<feature type="compositionally biased region" description="Basic residues" evidence="1">
    <location>
        <begin position="91"/>
        <end position="100"/>
    </location>
</feature>
<dbReference type="Proteomes" id="UP000636453">
    <property type="component" value="Unassembled WGS sequence"/>
</dbReference>
<evidence type="ECO:0000256" key="1">
    <source>
        <dbReference type="SAM" id="MobiDB-lite"/>
    </source>
</evidence>
<accession>A0A918Z2G9</accession>
<proteinExistence type="predicted"/>
<comment type="caution">
    <text evidence="3">The sequence shown here is derived from an EMBL/GenBank/DDBJ whole genome shotgun (WGS) entry which is preliminary data.</text>
</comment>